<evidence type="ECO:0000313" key="2">
    <source>
        <dbReference type="EMBL" id="EPS65240.1"/>
    </source>
</evidence>
<dbReference type="AlphaFoldDB" id="S8CEG2"/>
<gene>
    <name evidence="2" type="ORF">M569_09537</name>
</gene>
<evidence type="ECO:0000313" key="3">
    <source>
        <dbReference type="Proteomes" id="UP000015453"/>
    </source>
</evidence>
<reference evidence="2 3" key="1">
    <citation type="journal article" date="2013" name="BMC Genomics">
        <title>The miniature genome of a carnivorous plant Genlisea aurea contains a low number of genes and short non-coding sequences.</title>
        <authorList>
            <person name="Leushkin E.V."/>
            <person name="Sutormin R.A."/>
            <person name="Nabieva E.R."/>
            <person name="Penin A.A."/>
            <person name="Kondrashov A.S."/>
            <person name="Logacheva M.D."/>
        </authorList>
    </citation>
    <scope>NUCLEOTIDE SEQUENCE [LARGE SCALE GENOMIC DNA]</scope>
</reference>
<dbReference type="EMBL" id="AUSU01004350">
    <property type="protein sequence ID" value="EPS65240.1"/>
    <property type="molecule type" value="Genomic_DNA"/>
</dbReference>
<feature type="domain" description="Cytosolic endo-beta-N-acetylglucosaminidase TIM barrel" evidence="1">
    <location>
        <begin position="61"/>
        <end position="196"/>
    </location>
</feature>
<feature type="non-terminal residue" evidence="2">
    <location>
        <position position="1"/>
    </location>
</feature>
<dbReference type="Proteomes" id="UP000015453">
    <property type="component" value="Unassembled WGS sequence"/>
</dbReference>
<evidence type="ECO:0000259" key="1">
    <source>
        <dbReference type="Pfam" id="PF03644"/>
    </source>
</evidence>
<dbReference type="InterPro" id="IPR032979">
    <property type="entry name" value="ENGase"/>
</dbReference>
<keyword evidence="3" id="KW-1185">Reference proteome</keyword>
<dbReference type="PANTHER" id="PTHR13246:SF1">
    <property type="entry name" value="CYTOSOLIC ENDO-BETA-N-ACETYLGLUCOSAMINIDASE"/>
    <property type="match status" value="1"/>
</dbReference>
<dbReference type="InterPro" id="IPR005201">
    <property type="entry name" value="TIM_ENGase"/>
</dbReference>
<dbReference type="GO" id="GO:0033925">
    <property type="term" value="F:mannosyl-glycoprotein endo-beta-N-acetylglucosaminidase activity"/>
    <property type="evidence" value="ECO:0007669"/>
    <property type="project" value="UniProtKB-EC"/>
</dbReference>
<protein>
    <recommendedName>
        <fullName evidence="1">Cytosolic endo-beta-N-acetylglucosaminidase TIM barrel domain-containing protein</fullName>
    </recommendedName>
</protein>
<sequence length="196" mass="22238">FDPTNPAVPVSYPIKTLEELEARAYFKSFHFPFNQATLRLPSVGLPSRPRILVCHDMAGGYKDDRFVQGGTNADAYAIWHWHLIDVFVYFSHSLVTLPPPCWTNAAHSHGVKVLGTFIVEWDEGKAVASELLSTNESVRMYADRLTELAVSLCFDGWLINMEVKLEHDQIPNLKEFISYLTRVMHSALPGSLVLWY</sequence>
<accession>S8CEG2</accession>
<comment type="caution">
    <text evidence="2">The sequence shown here is derived from an EMBL/GenBank/DDBJ whole genome shotgun (WGS) entry which is preliminary data.</text>
</comment>
<dbReference type="Pfam" id="PF03644">
    <property type="entry name" value="Glyco_hydro_85"/>
    <property type="match status" value="1"/>
</dbReference>
<dbReference type="PANTHER" id="PTHR13246">
    <property type="entry name" value="ENDO BETA N-ACETYLGLUCOSAMINIDASE"/>
    <property type="match status" value="1"/>
</dbReference>
<organism evidence="2 3">
    <name type="scientific">Genlisea aurea</name>
    <dbReference type="NCBI Taxonomy" id="192259"/>
    <lineage>
        <taxon>Eukaryota</taxon>
        <taxon>Viridiplantae</taxon>
        <taxon>Streptophyta</taxon>
        <taxon>Embryophyta</taxon>
        <taxon>Tracheophyta</taxon>
        <taxon>Spermatophyta</taxon>
        <taxon>Magnoliopsida</taxon>
        <taxon>eudicotyledons</taxon>
        <taxon>Gunneridae</taxon>
        <taxon>Pentapetalae</taxon>
        <taxon>asterids</taxon>
        <taxon>lamiids</taxon>
        <taxon>Lamiales</taxon>
        <taxon>Lentibulariaceae</taxon>
        <taxon>Genlisea</taxon>
    </lineage>
</organism>
<dbReference type="Gene3D" id="3.20.20.80">
    <property type="entry name" value="Glycosidases"/>
    <property type="match status" value="1"/>
</dbReference>
<name>S8CEG2_9LAMI</name>
<dbReference type="GO" id="GO:0005829">
    <property type="term" value="C:cytosol"/>
    <property type="evidence" value="ECO:0007669"/>
    <property type="project" value="UniProtKB-SubCell"/>
</dbReference>
<proteinExistence type="predicted"/>
<dbReference type="OrthoDB" id="284473at2759"/>
<feature type="non-terminal residue" evidence="2">
    <location>
        <position position="196"/>
    </location>
</feature>